<dbReference type="Proteomes" id="UP000006738">
    <property type="component" value="Chromosome II"/>
</dbReference>
<organism evidence="1 2">
    <name type="scientific">Burkholderia pseudomallei (strain 1106a)</name>
    <dbReference type="NCBI Taxonomy" id="357348"/>
    <lineage>
        <taxon>Bacteria</taxon>
        <taxon>Pseudomonadati</taxon>
        <taxon>Pseudomonadota</taxon>
        <taxon>Betaproteobacteria</taxon>
        <taxon>Burkholderiales</taxon>
        <taxon>Burkholderiaceae</taxon>
        <taxon>Burkholderia</taxon>
        <taxon>pseudomallei group</taxon>
    </lineage>
</organism>
<protein>
    <submittedName>
        <fullName evidence="1">Uncharacterized protein</fullName>
    </submittedName>
</protein>
<name>A3P9V9_BURP0</name>
<dbReference type="EMBL" id="CP000573">
    <property type="protein sequence ID" value="ABN94210.1"/>
    <property type="molecule type" value="Genomic_DNA"/>
</dbReference>
<dbReference type="RefSeq" id="WP_011857741.1">
    <property type="nucleotide sequence ID" value="NC_009078.1"/>
</dbReference>
<gene>
    <name evidence="1" type="ordered locus">BURPS1106A_A3089</name>
</gene>
<evidence type="ECO:0000313" key="2">
    <source>
        <dbReference type="Proteomes" id="UP000006738"/>
    </source>
</evidence>
<dbReference type="HOGENOM" id="CLU_170151_0_0_4"/>
<proteinExistence type="predicted"/>
<dbReference type="KEGG" id="bpl:BURPS1106A_A3089"/>
<dbReference type="AlphaFoldDB" id="A3P9V9"/>
<reference evidence="2" key="1">
    <citation type="submission" date="2007-02" db="EMBL/GenBank/DDBJ databases">
        <authorList>
            <person name="DeShazer D."/>
            <person name="Woods D.E."/>
            <person name="Nierman W.C."/>
        </authorList>
    </citation>
    <scope>NUCLEOTIDE SEQUENCE [LARGE SCALE GENOMIC DNA]</scope>
    <source>
        <strain evidence="2">1106a</strain>
    </source>
</reference>
<evidence type="ECO:0000313" key="1">
    <source>
        <dbReference type="EMBL" id="ABN94210.1"/>
    </source>
</evidence>
<sequence>MTDAVVSSRLVSSRLAPCCVYIDIQGEGDVDVDAEGNGNGNIDVIDSKRCEPSGVEPVERAVRRPRYRAQSGCLSGIHRNGIVMPALMPPTNRFDRLRASAVIVDRTKPRRSP</sequence>
<accession>A3P9V9</accession>